<dbReference type="EMBL" id="QMFZ01000003">
    <property type="protein sequence ID" value="RBB41892.1"/>
    <property type="molecule type" value="Genomic_DNA"/>
</dbReference>
<accession>A0A365R0W6</accession>
<sequence length="125" mass="12690">MRIEVFRAHADNARICLDGCTKEGRTMTAGRITRRAIALAALAALGAGSLASAAEPSIPLRVSLVIPETCTIDTGAPQAAADAGMPSVSCVHGTPFVLSHAALPDARPAPRGIGTGAPSAWTVTF</sequence>
<comment type="caution">
    <text evidence="1">The sequence shown here is derived from an EMBL/GenBank/DDBJ whole genome shotgun (WGS) entry which is preliminary data.</text>
</comment>
<evidence type="ECO:0000313" key="2">
    <source>
        <dbReference type="Proteomes" id="UP000252458"/>
    </source>
</evidence>
<dbReference type="Proteomes" id="UP000252458">
    <property type="component" value="Unassembled WGS sequence"/>
</dbReference>
<reference evidence="1 2" key="1">
    <citation type="submission" date="2018-06" db="EMBL/GenBank/DDBJ databases">
        <title>Draft genome sequence of Burkholderia reimsis strain BE51 isolated from a French agricultural soil.</title>
        <authorList>
            <person name="Esmaeel Q."/>
        </authorList>
    </citation>
    <scope>NUCLEOTIDE SEQUENCE [LARGE SCALE GENOMIC DNA]</scope>
    <source>
        <strain evidence="1 2">BE51</strain>
    </source>
</reference>
<gene>
    <name evidence="1" type="ORF">DPV79_05995</name>
</gene>
<name>A0A365R0W6_9BURK</name>
<evidence type="ECO:0000313" key="1">
    <source>
        <dbReference type="EMBL" id="RBB41892.1"/>
    </source>
</evidence>
<organism evidence="1 2">
    <name type="scientific">Burkholderia reimsis</name>
    <dbReference type="NCBI Taxonomy" id="2234132"/>
    <lineage>
        <taxon>Bacteria</taxon>
        <taxon>Pseudomonadati</taxon>
        <taxon>Pseudomonadota</taxon>
        <taxon>Betaproteobacteria</taxon>
        <taxon>Burkholderiales</taxon>
        <taxon>Burkholderiaceae</taxon>
        <taxon>Burkholderia</taxon>
    </lineage>
</organism>
<protein>
    <submittedName>
        <fullName evidence="1">Uncharacterized protein</fullName>
    </submittedName>
</protein>
<dbReference type="AlphaFoldDB" id="A0A365R0W6"/>
<keyword evidence="2" id="KW-1185">Reference proteome</keyword>
<proteinExistence type="predicted"/>